<protein>
    <recommendedName>
        <fullName evidence="2">DUF4116 domain-containing protein</fullName>
    </recommendedName>
</protein>
<name>A0A6C0E9K3_9ZZZZ</name>
<reference evidence="1" key="1">
    <citation type="journal article" date="2020" name="Nature">
        <title>Giant virus diversity and host interactions through global metagenomics.</title>
        <authorList>
            <person name="Schulz F."/>
            <person name="Roux S."/>
            <person name="Paez-Espino D."/>
            <person name="Jungbluth S."/>
            <person name="Walsh D.A."/>
            <person name="Denef V.J."/>
            <person name="McMahon K.D."/>
            <person name="Konstantinidis K.T."/>
            <person name="Eloe-Fadrosh E.A."/>
            <person name="Kyrpides N.C."/>
            <person name="Woyke T."/>
        </authorList>
    </citation>
    <scope>NUCLEOTIDE SEQUENCE</scope>
    <source>
        <strain evidence="1">GVMAG-M-3300023179-27</strain>
    </source>
</reference>
<sequence length="570" mass="67380">MGNTTYTPLPQSVIDYDEKHEDCDITYELENVIQPFTVWNVLVDLENKICGKIKINYETPVEYGFPHQFFRNIKTDFKKKLYELAIKKKSSILDTLHIRTTKDCLVGGSYMLFSTYEYTFDEEVFKLVNGKNEYPAKTQLQKFKHLNGLFIKNNYVVLMTIYDYCDSKCTEYVKTVSKKDIKFVLDNNYLRVNKNGFIELIDRNNLKDYEFHSALSYAIEHNSVNIMLDMRVLPFHFICNNLPKHFKLEDFIEISHLFYDKINTEQLSQNLDITKHFIKKLGTDILKDISIIPKEVLARQEIINEINGLIVNTMTADVEKIIISQEFFSHFELKWLTDESLNKISFSSLIFPNGLDNIELLDDKSFIDEHFANKEFPKKFFNELMSRGDAVKINFIKNLIKKFPNMRLSRKYLNNLEIFDHMIKFYIDSLLTYDLTSEQIDRIIDQTNDSDTLYKVWCKCKNIYKFIPIMSCELAEKILMTEPMLITIIPIKYQTQKAASYVVRQNKDLIQYIVLDEEFYCNEIRHDPDVFRYVKNKTLRICLTALLYKPQLINEMDNPPKELIVIAEML</sequence>
<dbReference type="EMBL" id="MN739775">
    <property type="protein sequence ID" value="QHT25857.1"/>
    <property type="molecule type" value="Genomic_DNA"/>
</dbReference>
<dbReference type="AlphaFoldDB" id="A0A6C0E9K3"/>
<evidence type="ECO:0000313" key="1">
    <source>
        <dbReference type="EMBL" id="QHT25857.1"/>
    </source>
</evidence>
<accession>A0A6C0E9K3</accession>
<proteinExistence type="predicted"/>
<evidence type="ECO:0008006" key="2">
    <source>
        <dbReference type="Google" id="ProtNLM"/>
    </source>
</evidence>
<organism evidence="1">
    <name type="scientific">viral metagenome</name>
    <dbReference type="NCBI Taxonomy" id="1070528"/>
    <lineage>
        <taxon>unclassified sequences</taxon>
        <taxon>metagenomes</taxon>
        <taxon>organismal metagenomes</taxon>
    </lineage>
</organism>